<evidence type="ECO:0000313" key="9">
    <source>
        <dbReference type="Proteomes" id="UP000178612"/>
    </source>
</evidence>
<dbReference type="InterPro" id="IPR052027">
    <property type="entry name" value="PspC"/>
</dbReference>
<dbReference type="Pfam" id="PF04024">
    <property type="entry name" value="PspC"/>
    <property type="match status" value="1"/>
</dbReference>
<keyword evidence="2" id="KW-1003">Cell membrane</keyword>
<dbReference type="PANTHER" id="PTHR33885">
    <property type="entry name" value="PHAGE SHOCK PROTEIN C"/>
    <property type="match status" value="1"/>
</dbReference>
<dbReference type="AlphaFoldDB" id="A0A1G2T1W9"/>
<proteinExistence type="predicted"/>
<sequence>MTHKKLYRSDTDKVFAGICGGLAEFFDIDSVLLRLLWLLIVVFTGFVPGVIAYIFAILIIPKKPTNLN</sequence>
<evidence type="ECO:0000256" key="1">
    <source>
        <dbReference type="ARBA" id="ARBA00004162"/>
    </source>
</evidence>
<reference evidence="8 9" key="1">
    <citation type="journal article" date="2016" name="Nat. Commun.">
        <title>Thousands of microbial genomes shed light on interconnected biogeochemical processes in an aquifer system.</title>
        <authorList>
            <person name="Anantharaman K."/>
            <person name="Brown C.T."/>
            <person name="Hug L.A."/>
            <person name="Sharon I."/>
            <person name="Castelle C.J."/>
            <person name="Probst A.J."/>
            <person name="Thomas B.C."/>
            <person name="Singh A."/>
            <person name="Wilkins M.J."/>
            <person name="Karaoz U."/>
            <person name="Brodie E.L."/>
            <person name="Williams K.H."/>
            <person name="Hubbard S.S."/>
            <person name="Banfield J.F."/>
        </authorList>
    </citation>
    <scope>NUCLEOTIDE SEQUENCE [LARGE SCALE GENOMIC DNA]</scope>
</reference>
<keyword evidence="5 6" id="KW-0472">Membrane</keyword>
<evidence type="ECO:0000256" key="5">
    <source>
        <dbReference type="ARBA" id="ARBA00023136"/>
    </source>
</evidence>
<dbReference type="Proteomes" id="UP000178612">
    <property type="component" value="Unassembled WGS sequence"/>
</dbReference>
<evidence type="ECO:0000313" key="8">
    <source>
        <dbReference type="EMBL" id="OHA91275.1"/>
    </source>
</evidence>
<dbReference type="PANTHER" id="PTHR33885:SF3">
    <property type="entry name" value="PHAGE SHOCK PROTEIN C"/>
    <property type="match status" value="1"/>
</dbReference>
<feature type="domain" description="Phage shock protein PspC N-terminal" evidence="7">
    <location>
        <begin position="4"/>
        <end position="63"/>
    </location>
</feature>
<evidence type="ECO:0000256" key="6">
    <source>
        <dbReference type="SAM" id="Phobius"/>
    </source>
</evidence>
<comment type="caution">
    <text evidence="8">The sequence shown here is derived from an EMBL/GenBank/DDBJ whole genome shotgun (WGS) entry which is preliminary data.</text>
</comment>
<keyword evidence="3 6" id="KW-0812">Transmembrane</keyword>
<organism evidence="8 9">
    <name type="scientific">Candidatus Zambryskibacteria bacterium RIFCSPHIGHO2_01_FULL_49_18</name>
    <dbReference type="NCBI Taxonomy" id="1802740"/>
    <lineage>
        <taxon>Bacteria</taxon>
        <taxon>Candidatus Zambryskiibacteriota</taxon>
    </lineage>
</organism>
<feature type="transmembrane region" description="Helical" evidence="6">
    <location>
        <begin position="35"/>
        <end position="60"/>
    </location>
</feature>
<evidence type="ECO:0000256" key="3">
    <source>
        <dbReference type="ARBA" id="ARBA00022692"/>
    </source>
</evidence>
<gene>
    <name evidence="8" type="ORF">A2758_02305</name>
</gene>
<evidence type="ECO:0000259" key="7">
    <source>
        <dbReference type="Pfam" id="PF04024"/>
    </source>
</evidence>
<dbReference type="InterPro" id="IPR007168">
    <property type="entry name" value="Phageshock_PspC_N"/>
</dbReference>
<dbReference type="GO" id="GO:0005886">
    <property type="term" value="C:plasma membrane"/>
    <property type="evidence" value="ECO:0007669"/>
    <property type="project" value="UniProtKB-SubCell"/>
</dbReference>
<evidence type="ECO:0000256" key="4">
    <source>
        <dbReference type="ARBA" id="ARBA00022989"/>
    </source>
</evidence>
<accession>A0A1G2T1W9</accession>
<name>A0A1G2T1W9_9BACT</name>
<keyword evidence="4 6" id="KW-1133">Transmembrane helix</keyword>
<protein>
    <submittedName>
        <fullName evidence="8">PspC domain-containing protein</fullName>
    </submittedName>
</protein>
<dbReference type="EMBL" id="MHVJ01000013">
    <property type="protein sequence ID" value="OHA91275.1"/>
    <property type="molecule type" value="Genomic_DNA"/>
</dbReference>
<comment type="subcellular location">
    <subcellularLocation>
        <location evidence="1">Cell membrane</location>
        <topology evidence="1">Single-pass membrane protein</topology>
    </subcellularLocation>
</comment>
<evidence type="ECO:0000256" key="2">
    <source>
        <dbReference type="ARBA" id="ARBA00022475"/>
    </source>
</evidence>